<keyword evidence="3" id="KW-1185">Reference proteome</keyword>
<evidence type="ECO:0000256" key="1">
    <source>
        <dbReference type="SAM" id="MobiDB-lite"/>
    </source>
</evidence>
<feature type="compositionally biased region" description="Pro residues" evidence="1">
    <location>
        <begin position="913"/>
        <end position="922"/>
    </location>
</feature>
<comment type="caution">
    <text evidence="2">The sequence shown here is derived from an EMBL/GenBank/DDBJ whole genome shotgun (WGS) entry which is preliminary data.</text>
</comment>
<dbReference type="EMBL" id="SKBQ01000079">
    <property type="protein sequence ID" value="TPX08378.1"/>
    <property type="molecule type" value="Genomic_DNA"/>
</dbReference>
<feature type="region of interest" description="Disordered" evidence="1">
    <location>
        <begin position="880"/>
        <end position="926"/>
    </location>
</feature>
<protein>
    <submittedName>
        <fullName evidence="2">Uncharacterized protein</fullName>
    </submittedName>
</protein>
<name>A0A507AU30_9PEZI</name>
<feature type="compositionally biased region" description="Polar residues" evidence="1">
    <location>
        <begin position="831"/>
        <end position="842"/>
    </location>
</feature>
<feature type="compositionally biased region" description="Pro residues" evidence="1">
    <location>
        <begin position="1009"/>
        <end position="1020"/>
    </location>
</feature>
<feature type="compositionally biased region" description="Polar residues" evidence="1">
    <location>
        <begin position="191"/>
        <end position="202"/>
    </location>
</feature>
<feature type="compositionally biased region" description="Low complexity" evidence="1">
    <location>
        <begin position="815"/>
        <end position="824"/>
    </location>
</feature>
<feature type="compositionally biased region" description="Low complexity" evidence="1">
    <location>
        <begin position="541"/>
        <end position="552"/>
    </location>
</feature>
<dbReference type="GeneID" id="41977555"/>
<evidence type="ECO:0000313" key="3">
    <source>
        <dbReference type="Proteomes" id="UP000319257"/>
    </source>
</evidence>
<sequence length="1059" mass="112927">MPHSHYSDEQRRWVCENIWTYDRDGFIAAYAAKFNDPNFGRSQYKWVCQHYARSDDYGHALLYPPFEGAKPGDPGAHGWVPPSVLKSEAFVDSDPSAEAFLNNAGDTAQNQGVDQNAENQIDSANGGEYSQDQSIDDNVENDDAMVGMVNSGLDQSLDDKLEGQADLANAKMSSPAVTDSNTHELDMPLGQDTSPAEPSANSVFDMAYSMNLDGPPGDPEFFGQSSPASRGNANSAQPFAAASASSLMPPPGGAKRSHSSPSLAQPRKRSSGAHAAFTADHEEDDGIFITESPTPQARRQGGLVVVPKPGVMVKKQRSASGPATSPLTRGDLNVQQLVTAARPAQTINTEQTRRLASATAPRASVNIGGAATSARGGGDIPRQQALPLFTLPDIAMPPPVVTRQSPFQVYPSPQPVFGYTSPQPVFGYPSPHQGFGHHSPPFGLGISPIRLPQTNHSLAYPSALEILQGPGPTPANPFHPALNPLRPQRALLADPFVSGPGQAYPATTFNRRLLEVQHQDLDRRRSRGSRNNSPHLGLFNPPGSLDPSSSGPANKRGKGAQQLQPRNSGIKADNAKPGEKDDDETISQLESQDGAAPRPTSRLAQRTFSSNTAEQAIRDARAQAASRPSSALSVESQSSILRQSHYDKSGVVKVDSAGLWFSKAHDTCMINQMHRHDLQGGVYFQSTGDVEATLHNHFNDTSGNVLDFITQTYHPGLPAHQGGGSANDAIDNQLKYINMAHMTGEQYAAVKDGIPTLEAIGWVKPQGIEPPPPQGPYPLMVPVTNGVPLPAMNAQQQQQPMTNPLNFGQNANQQAAANANKNANQGGGVQPGNSAGSANVQLGGTAPAQLPIPDINIGAGYHDFASEFINFDGGDDHRDTPTIDPWYLGGGVSDKGKDKDDQVEPMDIGPPAGSTPPLPEPPSKLYSQHPAEAAYDKANPIYNWDPYNFDPNIRPDLGDDDDGDVPDHGMYGRGAGAGGTYELPGPDADFWKPTDLDGPDGWDPNAPSMFPPAPPPPPPARGNGGPDDVEITEGPFRPGGSMADFRARMEFLVDRDNKY</sequence>
<dbReference type="STRING" id="1093900.A0A507AU30"/>
<evidence type="ECO:0000313" key="2">
    <source>
        <dbReference type="EMBL" id="TPX08378.1"/>
    </source>
</evidence>
<feature type="region of interest" description="Disordered" evidence="1">
    <location>
        <begin position="953"/>
        <end position="1043"/>
    </location>
</feature>
<dbReference type="InParanoid" id="A0A507AU30"/>
<dbReference type="RefSeq" id="XP_030990089.1">
    <property type="nucleotide sequence ID" value="XM_031132690.1"/>
</dbReference>
<gene>
    <name evidence="2" type="ORF">E0L32_010108</name>
</gene>
<accession>A0A507AU30</accession>
<organism evidence="2 3">
    <name type="scientific">Thyridium curvatum</name>
    <dbReference type="NCBI Taxonomy" id="1093900"/>
    <lineage>
        <taxon>Eukaryota</taxon>
        <taxon>Fungi</taxon>
        <taxon>Dikarya</taxon>
        <taxon>Ascomycota</taxon>
        <taxon>Pezizomycotina</taxon>
        <taxon>Sordariomycetes</taxon>
        <taxon>Sordariomycetidae</taxon>
        <taxon>Thyridiales</taxon>
        <taxon>Thyridiaceae</taxon>
        <taxon>Thyridium</taxon>
    </lineage>
</organism>
<proteinExistence type="predicted"/>
<feature type="region of interest" description="Disordered" evidence="1">
    <location>
        <begin position="815"/>
        <end position="842"/>
    </location>
</feature>
<feature type="region of interest" description="Disordered" evidence="1">
    <location>
        <begin position="171"/>
        <end position="274"/>
    </location>
</feature>
<dbReference type="OrthoDB" id="5245534at2759"/>
<feature type="compositionally biased region" description="Polar residues" evidence="1">
    <location>
        <begin position="602"/>
        <end position="614"/>
    </location>
</feature>
<feature type="compositionally biased region" description="Low complexity" evidence="1">
    <location>
        <begin position="233"/>
        <end position="246"/>
    </location>
</feature>
<feature type="compositionally biased region" description="Low complexity" evidence="1">
    <location>
        <begin position="622"/>
        <end position="631"/>
    </location>
</feature>
<reference evidence="2 3" key="1">
    <citation type="submission" date="2019-06" db="EMBL/GenBank/DDBJ databases">
        <title>Draft genome sequence of the filamentous fungus Phialemoniopsis curvata isolated from diesel fuel.</title>
        <authorList>
            <person name="Varaljay V.A."/>
            <person name="Lyon W.J."/>
            <person name="Crouch A.L."/>
            <person name="Drake C.E."/>
            <person name="Hollomon J.M."/>
            <person name="Nadeau L.J."/>
            <person name="Nunn H.S."/>
            <person name="Stevenson B.S."/>
            <person name="Bojanowski C.L."/>
            <person name="Crookes-Goodson W.J."/>
        </authorList>
    </citation>
    <scope>NUCLEOTIDE SEQUENCE [LARGE SCALE GENOMIC DNA]</scope>
    <source>
        <strain evidence="2 3">D216</strain>
    </source>
</reference>
<feature type="compositionally biased region" description="Polar residues" evidence="1">
    <location>
        <begin position="171"/>
        <end position="180"/>
    </location>
</feature>
<feature type="region of interest" description="Disordered" evidence="1">
    <location>
        <begin position="519"/>
        <end position="639"/>
    </location>
</feature>
<dbReference type="AlphaFoldDB" id="A0A507AU30"/>
<feature type="compositionally biased region" description="Polar residues" evidence="1">
    <location>
        <begin position="223"/>
        <end position="232"/>
    </location>
</feature>
<dbReference type="Proteomes" id="UP000319257">
    <property type="component" value="Unassembled WGS sequence"/>
</dbReference>